<accession>A0A2N8ZHF0</accession>
<proteinExistence type="predicted"/>
<dbReference type="Gene3D" id="2.40.30.10">
    <property type="entry name" value="Translation factors"/>
    <property type="match status" value="1"/>
</dbReference>
<dbReference type="PANTHER" id="PTHR30212">
    <property type="entry name" value="PROTEIN YIIM"/>
    <property type="match status" value="1"/>
</dbReference>
<dbReference type="PRINTS" id="PR00409">
    <property type="entry name" value="PHDIOXRDTASE"/>
</dbReference>
<evidence type="ECO:0000313" key="12">
    <source>
        <dbReference type="Proteomes" id="UP000235828"/>
    </source>
</evidence>
<keyword evidence="2" id="KW-0285">Flavoprotein</keyword>
<name>A0A2N8ZHF0_9VIBR</name>
<dbReference type="InterPro" id="IPR017927">
    <property type="entry name" value="FAD-bd_FR_type"/>
</dbReference>
<dbReference type="GO" id="GO:0051537">
    <property type="term" value="F:2 iron, 2 sulfur cluster binding"/>
    <property type="evidence" value="ECO:0007669"/>
    <property type="project" value="UniProtKB-KW"/>
</dbReference>
<dbReference type="PANTHER" id="PTHR30212:SF2">
    <property type="entry name" value="PROTEIN YIIM"/>
    <property type="match status" value="1"/>
</dbReference>
<dbReference type="RefSeq" id="WP_231897820.1">
    <property type="nucleotide sequence ID" value="NZ_LT960611.1"/>
</dbReference>
<dbReference type="CDD" id="cd06185">
    <property type="entry name" value="PDR_like"/>
    <property type="match status" value="1"/>
</dbReference>
<dbReference type="Pfam" id="PF22290">
    <property type="entry name" value="DmmA-like_N"/>
    <property type="match status" value="1"/>
</dbReference>
<evidence type="ECO:0000256" key="7">
    <source>
        <dbReference type="ARBA" id="ARBA00023004"/>
    </source>
</evidence>
<keyword evidence="8" id="KW-0411">Iron-sulfur</keyword>
<dbReference type="SUPFAM" id="SSF54292">
    <property type="entry name" value="2Fe-2S ferredoxin-like"/>
    <property type="match status" value="1"/>
</dbReference>
<dbReference type="InterPro" id="IPR054582">
    <property type="entry name" value="DmmA-like_N"/>
</dbReference>
<dbReference type="SUPFAM" id="SSF63380">
    <property type="entry name" value="Riboflavin synthase domain-like"/>
    <property type="match status" value="1"/>
</dbReference>
<keyword evidence="3" id="KW-0288">FMN</keyword>
<feature type="domain" description="2Fe-2S ferredoxin-type" evidence="9">
    <location>
        <begin position="225"/>
        <end position="311"/>
    </location>
</feature>
<dbReference type="InterPro" id="IPR017938">
    <property type="entry name" value="Riboflavin_synthase-like_b-brl"/>
</dbReference>
<dbReference type="CDD" id="cd00207">
    <property type="entry name" value="fer2"/>
    <property type="match status" value="1"/>
</dbReference>
<keyword evidence="11" id="KW-0223">Dioxygenase</keyword>
<dbReference type="InterPro" id="IPR012675">
    <property type="entry name" value="Beta-grasp_dom_sf"/>
</dbReference>
<dbReference type="SUPFAM" id="SSF52343">
    <property type="entry name" value="Ferredoxin reductase-like, C-terminal NADP-linked domain"/>
    <property type="match status" value="1"/>
</dbReference>
<dbReference type="Gene3D" id="3.40.50.80">
    <property type="entry name" value="Nucleotide-binding domain of ferredoxin-NADP reductase (FNR) module"/>
    <property type="match status" value="1"/>
</dbReference>
<protein>
    <submittedName>
        <fullName evidence="11">Putative dioxygenase subunit</fullName>
    </submittedName>
</protein>
<dbReference type="Proteomes" id="UP000235828">
    <property type="component" value="Chromosome A"/>
</dbReference>
<keyword evidence="5" id="KW-0479">Metal-binding</keyword>
<keyword evidence="6" id="KW-0560">Oxidoreductase</keyword>
<feature type="domain" description="FAD-binding FR-type" evidence="10">
    <location>
        <begin position="1"/>
        <end position="100"/>
    </location>
</feature>
<dbReference type="InterPro" id="IPR052353">
    <property type="entry name" value="Benzoxazolinone_Detox_Enz"/>
</dbReference>
<dbReference type="InterPro" id="IPR006058">
    <property type="entry name" value="2Fe2S_fd_BS"/>
</dbReference>
<keyword evidence="12" id="KW-1185">Reference proteome</keyword>
<evidence type="ECO:0000256" key="8">
    <source>
        <dbReference type="ARBA" id="ARBA00023014"/>
    </source>
</evidence>
<dbReference type="KEGG" id="vta:A3370"/>
<evidence type="ECO:0000256" key="5">
    <source>
        <dbReference type="ARBA" id="ARBA00022723"/>
    </source>
</evidence>
<evidence type="ECO:0000256" key="3">
    <source>
        <dbReference type="ARBA" id="ARBA00022643"/>
    </source>
</evidence>
<evidence type="ECO:0000313" key="11">
    <source>
        <dbReference type="EMBL" id="SON51317.1"/>
    </source>
</evidence>
<dbReference type="PROSITE" id="PS00197">
    <property type="entry name" value="2FE2S_FER_1"/>
    <property type="match status" value="1"/>
</dbReference>
<evidence type="ECO:0000256" key="6">
    <source>
        <dbReference type="ARBA" id="ARBA00023002"/>
    </source>
</evidence>
<keyword evidence="7" id="KW-0408">Iron</keyword>
<organism evidence="11 12">
    <name type="scientific">Vibrio tapetis subsp. tapetis</name>
    <dbReference type="NCBI Taxonomy" id="1671868"/>
    <lineage>
        <taxon>Bacteria</taxon>
        <taxon>Pseudomonadati</taxon>
        <taxon>Pseudomonadota</taxon>
        <taxon>Gammaproteobacteria</taxon>
        <taxon>Vibrionales</taxon>
        <taxon>Vibrionaceae</taxon>
        <taxon>Vibrio</taxon>
    </lineage>
</organism>
<dbReference type="InterPro" id="IPR039261">
    <property type="entry name" value="FNR_nucleotide-bd"/>
</dbReference>
<dbReference type="PROSITE" id="PS51085">
    <property type="entry name" value="2FE2S_FER_2"/>
    <property type="match status" value="1"/>
</dbReference>
<dbReference type="InterPro" id="IPR001041">
    <property type="entry name" value="2Fe-2S_ferredoxin-type"/>
</dbReference>
<dbReference type="AlphaFoldDB" id="A0A2N8ZHF0"/>
<dbReference type="EMBL" id="LT960611">
    <property type="protein sequence ID" value="SON51317.1"/>
    <property type="molecule type" value="Genomic_DNA"/>
</dbReference>
<reference evidence="11 12" key="1">
    <citation type="submission" date="2017-10" db="EMBL/GenBank/DDBJ databases">
        <authorList>
            <person name="Banno H."/>
            <person name="Chua N.-H."/>
        </authorList>
    </citation>
    <scope>NUCLEOTIDE SEQUENCE [LARGE SCALE GENOMIC DNA]</scope>
    <source>
        <strain evidence="11">Vibrio tapetis CECT4600</strain>
    </source>
</reference>
<keyword evidence="4" id="KW-0001">2Fe-2S</keyword>
<sequence>MKNTVRVAEINDVTEQVRQFTLQPTAGGPISFSAGGHISVTMKEGITRAYSLINHETDGHYQISVQLEKESKGGSKYMHDSVAVGDELVIESSDNYFPLQNAANDKHVFVAGGIGITPFLSYLAQPSLGELNYELHFCYSNAQHAPYLAQLREKLGDRLFTYESCQDERLDVEALMTSQPASTHVYVCGPERLINAIDEHGSNALGKERIHFESFTEATSSGEAFEVELHQSGFTLRVASDQSILQAIEADGRISVDCICRNGVCGSCETDIIEGEADHRDSYFDEEEKNAQTSMLVCVSRAKSKKIILDL</sequence>
<evidence type="ECO:0000259" key="10">
    <source>
        <dbReference type="PROSITE" id="PS51384"/>
    </source>
</evidence>
<evidence type="ECO:0000256" key="2">
    <source>
        <dbReference type="ARBA" id="ARBA00022630"/>
    </source>
</evidence>
<evidence type="ECO:0000256" key="1">
    <source>
        <dbReference type="ARBA" id="ARBA00001917"/>
    </source>
</evidence>
<dbReference type="PROSITE" id="PS51384">
    <property type="entry name" value="FAD_FR"/>
    <property type="match status" value="1"/>
</dbReference>
<dbReference type="InterPro" id="IPR036010">
    <property type="entry name" value="2Fe-2S_ferredoxin-like_sf"/>
</dbReference>
<dbReference type="Gene3D" id="3.10.20.30">
    <property type="match status" value="1"/>
</dbReference>
<gene>
    <name evidence="11" type="primary">yeaX</name>
    <name evidence="11" type="ORF">VTAP4600_A3370</name>
</gene>
<evidence type="ECO:0000259" key="9">
    <source>
        <dbReference type="PROSITE" id="PS51085"/>
    </source>
</evidence>
<dbReference type="GO" id="GO:0046872">
    <property type="term" value="F:metal ion binding"/>
    <property type="evidence" value="ECO:0007669"/>
    <property type="project" value="UniProtKB-KW"/>
</dbReference>
<evidence type="ECO:0000256" key="4">
    <source>
        <dbReference type="ARBA" id="ARBA00022714"/>
    </source>
</evidence>
<dbReference type="Pfam" id="PF00111">
    <property type="entry name" value="Fer2"/>
    <property type="match status" value="1"/>
</dbReference>
<comment type="cofactor">
    <cofactor evidence="1">
        <name>FMN</name>
        <dbReference type="ChEBI" id="CHEBI:58210"/>
    </cofactor>
</comment>
<dbReference type="GO" id="GO:0051213">
    <property type="term" value="F:dioxygenase activity"/>
    <property type="evidence" value="ECO:0007669"/>
    <property type="project" value="UniProtKB-KW"/>
</dbReference>